<evidence type="ECO:0000256" key="9">
    <source>
        <dbReference type="ARBA" id="ARBA00023329"/>
    </source>
</evidence>
<evidence type="ECO:0000256" key="4">
    <source>
        <dbReference type="ARBA" id="ARBA00022737"/>
    </source>
</evidence>
<sequence>MATSSAHLNQEKYCTQLINFETKPSITKKQLKETLEASPQNVTDDEKIEAMKTLLMMQLNGEDFSHLLMTIIQYVLPNQNKMMKKLAYYYLETMNRREPGSGKMISYLLMCCSHIRNDLLHPNEYVRGFALRFLSRVREPEMLEPLITPILQNLEHRTSYVRRCAVTTIFSIYSNSDETNGESLIPDAPELMEEFLKTETEISAMRHAFIMLFHCDQERAVRYLRDIMNTVSQQGDIFQLAILNLLKQMCKQYPSEKAIYLRVISSLLESKSNSVVYQCCCTLVSLSSSPISIKYAATNFIKLLQNHSDSNVKLICLERLTELKTKFGVDVMQQEQIVLDLLRTLSSSTSVNLDNDIRRKILELAMELISPYTVEAVVNALRRELQKSRSETVEYEKQSEQEYRRHVMRTIHICVRKFPDQTNASVLTLIGSDQYLSDACGVECAMLVREVIEISSNEFRAKVIEKLCEHFATINNARTFRIVLWILGDYCDSAEQIQQTFQTVKVELTELIQNVDELAIDKPEENDDTISDAGSLRSSKTTRSTATTSAIGKDGTYVTQFADTLTSTEANNNAVASTSLKGLIEERNFYLVSVVANTLTKLALKFKQINTNKKEVNKMIAEVMNILAVLIRIGLSSSGASSKNTEAAKGVAELAHKGIKMDKDTLERINLCLKILASKSDDELSLLDINDNRGAFTRILEEEKTREAAEREGLKSKKELQQIQCDSLIHVPQLKGRSIDAIDFEDDPADISRATSNLSASMASDHEKLMTRLSRVTQLTGFSDPVYAEAQVVTHQFDIMLDILVVNTTNQTFQNLTLEMSTVGDLKLCERPQTYTLAPGARQHITANIKVSSTENGIIFGNIVYDTPKGESFCIILNDIHINIMDYIFPAICNDIQFRAMWFEFEWENKITIKSFTTDVSLRDYLTLIKDVTKTNCLTPESALDGDCEFLSANLYAKSSFGEDALANVSLEKLPEGNIEGVVRIRSKTQGIALSLGNIIADQTKMFDAKKLKK</sequence>
<dbReference type="Pfam" id="PF07718">
    <property type="entry name" value="Coatamer_beta_C"/>
    <property type="match status" value="1"/>
</dbReference>
<feature type="domain" description="Coatomer beta subunit C-terminal" evidence="12">
    <location>
        <begin position="726"/>
        <end position="866"/>
    </location>
</feature>
<keyword evidence="15" id="KW-1185">Reference proteome</keyword>
<dbReference type="InterPro" id="IPR029446">
    <property type="entry name" value="COPB1_appendage_platform_dom"/>
</dbReference>
<dbReference type="GO" id="GO:0006888">
    <property type="term" value="P:endoplasmic reticulum to Golgi vesicle-mediated transport"/>
    <property type="evidence" value="ECO:0007669"/>
    <property type="project" value="TreeGrafter"/>
</dbReference>
<dbReference type="OMA" id="IYKNFDW"/>
<dbReference type="EMBL" id="GG738892">
    <property type="protein sequence ID" value="EFC40450.1"/>
    <property type="molecule type" value="Genomic_DNA"/>
</dbReference>
<dbReference type="AlphaFoldDB" id="D2VRU3"/>
<dbReference type="InterPro" id="IPR002553">
    <property type="entry name" value="Clathrin/coatomer_adapt-like_N"/>
</dbReference>
<keyword evidence="9 10" id="KW-0968">Cytoplasmic vesicle</keyword>
<dbReference type="GeneID" id="8851022"/>
<evidence type="ECO:0000256" key="3">
    <source>
        <dbReference type="ARBA" id="ARBA00022490"/>
    </source>
</evidence>
<dbReference type="InterPro" id="IPR011989">
    <property type="entry name" value="ARM-like"/>
</dbReference>
<dbReference type="SUPFAM" id="SSF48371">
    <property type="entry name" value="ARM repeat"/>
    <property type="match status" value="1"/>
</dbReference>
<evidence type="ECO:0000256" key="1">
    <source>
        <dbReference type="ARBA" id="ARBA00004255"/>
    </source>
</evidence>
<dbReference type="Pfam" id="PF01602">
    <property type="entry name" value="Adaptin_N"/>
    <property type="match status" value="1"/>
</dbReference>
<dbReference type="GO" id="GO:0006886">
    <property type="term" value="P:intracellular protein transport"/>
    <property type="evidence" value="ECO:0007669"/>
    <property type="project" value="InterPro"/>
</dbReference>
<dbReference type="GO" id="GO:0000139">
    <property type="term" value="C:Golgi membrane"/>
    <property type="evidence" value="ECO:0007669"/>
    <property type="project" value="UniProtKB-SubCell"/>
</dbReference>
<evidence type="ECO:0000313" key="14">
    <source>
        <dbReference type="EMBL" id="EFC40450.1"/>
    </source>
</evidence>
<evidence type="ECO:0000256" key="6">
    <source>
        <dbReference type="ARBA" id="ARBA00022927"/>
    </source>
</evidence>
<keyword evidence="4" id="KW-0677">Repeat</keyword>
<dbReference type="VEuPathDB" id="AmoebaDB:NAEGRDRAFT_81008"/>
<keyword evidence="2 10" id="KW-0813">Transport</keyword>
<dbReference type="OrthoDB" id="10261439at2759"/>
<evidence type="ECO:0000256" key="2">
    <source>
        <dbReference type="ARBA" id="ARBA00022448"/>
    </source>
</evidence>
<feature type="domain" description="Coatomer beta subunit appendage platform" evidence="13">
    <location>
        <begin position="872"/>
        <end position="999"/>
    </location>
</feature>
<dbReference type="InterPro" id="IPR011710">
    <property type="entry name" value="Coatomer_bsu_C"/>
</dbReference>
<dbReference type="GO" id="GO:0030126">
    <property type="term" value="C:COPI vesicle coat"/>
    <property type="evidence" value="ECO:0007669"/>
    <property type="project" value="InterPro"/>
</dbReference>
<comment type="subcellular location">
    <subcellularLocation>
        <location evidence="10">Cytoplasm</location>
    </subcellularLocation>
    <subcellularLocation>
        <location evidence="1 10">Golgi apparatus membrane</location>
        <topology evidence="1 10">Peripheral membrane protein</topology>
        <orientation evidence="1 10">Cytoplasmic side</orientation>
    </subcellularLocation>
    <subcellularLocation>
        <location evidence="10">Cytoplasmic vesicle</location>
        <location evidence="10">COPI-coated vesicle membrane</location>
        <topology evidence="10">Peripheral membrane protein</topology>
        <orientation evidence="10">Cytoplasmic side</orientation>
    </subcellularLocation>
</comment>
<dbReference type="FunCoup" id="D2VRU3">
    <property type="interactions" value="613"/>
</dbReference>
<keyword evidence="8 10" id="KW-0472">Membrane</keyword>
<evidence type="ECO:0000259" key="13">
    <source>
        <dbReference type="Pfam" id="PF14806"/>
    </source>
</evidence>
<organism evidence="15">
    <name type="scientific">Naegleria gruberi</name>
    <name type="common">Amoeba</name>
    <dbReference type="NCBI Taxonomy" id="5762"/>
    <lineage>
        <taxon>Eukaryota</taxon>
        <taxon>Discoba</taxon>
        <taxon>Heterolobosea</taxon>
        <taxon>Tetramitia</taxon>
        <taxon>Eutetramitia</taxon>
        <taxon>Vahlkampfiidae</taxon>
        <taxon>Naegleria</taxon>
    </lineage>
</organism>
<name>D2VRU3_NAEGR</name>
<comment type="function">
    <text evidence="10">The coatomer is a cytosolic protein complex that binds to dilysine motifs and reversibly associates with Golgi non-clathrin-coated vesicles, which further mediate biosynthetic protein transport from the ER, via the Golgi up to the trans Golgi network. Coatomer complex is required for budding from Golgi membranes, and is essential for the retrograde Golgi-to-ER transport of dilysine-tagged proteins.</text>
</comment>
<gene>
    <name evidence="14" type="ORF">NAEGRDRAFT_81008</name>
</gene>
<dbReference type="InterPro" id="IPR016460">
    <property type="entry name" value="COPB1"/>
</dbReference>
<dbReference type="GO" id="GO:0005198">
    <property type="term" value="F:structural molecule activity"/>
    <property type="evidence" value="ECO:0007669"/>
    <property type="project" value="InterPro"/>
</dbReference>
<evidence type="ECO:0000259" key="11">
    <source>
        <dbReference type="Pfam" id="PF01602"/>
    </source>
</evidence>
<dbReference type="PANTHER" id="PTHR10635">
    <property type="entry name" value="COATOMER SUBUNIT BETA"/>
    <property type="match status" value="1"/>
</dbReference>
<protein>
    <recommendedName>
        <fullName evidence="10">Coatomer subunit beta</fullName>
    </recommendedName>
    <alternativeName>
        <fullName evidence="10">Beta-coat protein</fullName>
    </alternativeName>
</protein>
<evidence type="ECO:0000259" key="12">
    <source>
        <dbReference type="Pfam" id="PF07718"/>
    </source>
</evidence>
<dbReference type="InterPro" id="IPR016024">
    <property type="entry name" value="ARM-type_fold"/>
</dbReference>
<dbReference type="PANTHER" id="PTHR10635:SF0">
    <property type="entry name" value="COATOMER SUBUNIT BETA"/>
    <property type="match status" value="1"/>
</dbReference>
<dbReference type="STRING" id="5762.D2VRU3"/>
<dbReference type="GO" id="GO:0006891">
    <property type="term" value="P:intra-Golgi vesicle-mediated transport"/>
    <property type="evidence" value="ECO:0007669"/>
    <property type="project" value="TreeGrafter"/>
</dbReference>
<feature type="domain" description="Clathrin/coatomer adaptor adaptin-like N-terminal" evidence="11">
    <location>
        <begin position="27"/>
        <end position="504"/>
    </location>
</feature>
<keyword evidence="7 10" id="KW-0333">Golgi apparatus</keyword>
<evidence type="ECO:0000256" key="5">
    <source>
        <dbReference type="ARBA" id="ARBA00022892"/>
    </source>
</evidence>
<keyword evidence="3 10" id="KW-0963">Cytoplasm</keyword>
<evidence type="ECO:0000256" key="8">
    <source>
        <dbReference type="ARBA" id="ARBA00023136"/>
    </source>
</evidence>
<reference evidence="14 15" key="1">
    <citation type="journal article" date="2010" name="Cell">
        <title>The genome of Naegleria gruberi illuminates early eukaryotic versatility.</title>
        <authorList>
            <person name="Fritz-Laylin L.K."/>
            <person name="Prochnik S.E."/>
            <person name="Ginger M.L."/>
            <person name="Dacks J.B."/>
            <person name="Carpenter M.L."/>
            <person name="Field M.C."/>
            <person name="Kuo A."/>
            <person name="Paredez A."/>
            <person name="Chapman J."/>
            <person name="Pham J."/>
            <person name="Shu S."/>
            <person name="Neupane R."/>
            <person name="Cipriano M."/>
            <person name="Mancuso J."/>
            <person name="Tu H."/>
            <person name="Salamov A."/>
            <person name="Lindquist E."/>
            <person name="Shapiro H."/>
            <person name="Lucas S."/>
            <person name="Grigoriev I.V."/>
            <person name="Cande W.Z."/>
            <person name="Fulton C."/>
            <person name="Rokhsar D.S."/>
            <person name="Dawson S.C."/>
        </authorList>
    </citation>
    <scope>NUCLEOTIDE SEQUENCE [LARGE SCALE GENOMIC DNA]</scope>
    <source>
        <strain evidence="14 15">NEG-M</strain>
    </source>
</reference>
<dbReference type="Gene3D" id="1.25.10.10">
    <property type="entry name" value="Leucine-rich Repeat Variant"/>
    <property type="match status" value="1"/>
</dbReference>
<dbReference type="eggNOG" id="KOG1058">
    <property type="taxonomic scope" value="Eukaryota"/>
</dbReference>
<dbReference type="PIRSF" id="PIRSF005727">
    <property type="entry name" value="Coatomer_beta_subunit"/>
    <property type="match status" value="1"/>
</dbReference>
<evidence type="ECO:0000313" key="15">
    <source>
        <dbReference type="Proteomes" id="UP000006671"/>
    </source>
</evidence>
<keyword evidence="5 10" id="KW-0931">ER-Golgi transport</keyword>
<evidence type="ECO:0000256" key="7">
    <source>
        <dbReference type="ARBA" id="ARBA00023034"/>
    </source>
</evidence>
<comment type="subunit">
    <text evidence="10">Oligomeric complex that consists of at least the alpha, beta, beta', gamma, delta, epsilon and zeta subunits.</text>
</comment>
<dbReference type="Pfam" id="PF14806">
    <property type="entry name" value="Coatomer_b_Cpla"/>
    <property type="match status" value="1"/>
</dbReference>
<dbReference type="RefSeq" id="XP_002673194.1">
    <property type="nucleotide sequence ID" value="XM_002673148.1"/>
</dbReference>
<proteinExistence type="predicted"/>
<dbReference type="Proteomes" id="UP000006671">
    <property type="component" value="Unassembled WGS sequence"/>
</dbReference>
<dbReference type="KEGG" id="ngr:NAEGRDRAFT_81008"/>
<keyword evidence="6 10" id="KW-0653">Protein transport</keyword>
<dbReference type="InParanoid" id="D2VRU3"/>
<evidence type="ECO:0000256" key="10">
    <source>
        <dbReference type="PIRNR" id="PIRNR005727"/>
    </source>
</evidence>
<accession>D2VRU3</accession>